<dbReference type="KEGG" id="cyp:PCC8801_0698"/>
<dbReference type="Pfam" id="PF13181">
    <property type="entry name" value="TPR_8"/>
    <property type="match status" value="3"/>
</dbReference>
<gene>
    <name evidence="4" type="ordered locus">PCC8801_0698</name>
</gene>
<dbReference type="InterPro" id="IPR051685">
    <property type="entry name" value="Ycf3/AcsC/BcsC/TPR_MFPF"/>
</dbReference>
<dbReference type="Pfam" id="PF00515">
    <property type="entry name" value="TPR_1"/>
    <property type="match status" value="4"/>
</dbReference>
<evidence type="ECO:0000256" key="2">
    <source>
        <dbReference type="ARBA" id="ARBA00022803"/>
    </source>
</evidence>
<dbReference type="AlphaFoldDB" id="B7JXM6"/>
<feature type="repeat" description="TPR" evidence="3">
    <location>
        <begin position="615"/>
        <end position="648"/>
    </location>
</feature>
<dbReference type="InterPro" id="IPR019734">
    <property type="entry name" value="TPR_rpt"/>
</dbReference>
<name>B7JXM6_RIPO1</name>
<evidence type="ECO:0000256" key="1">
    <source>
        <dbReference type="ARBA" id="ARBA00022737"/>
    </source>
</evidence>
<reference evidence="5" key="1">
    <citation type="journal article" date="2011" name="MBio">
        <title>Novel metabolic attributes of the genus Cyanothece, comprising a group of unicellular nitrogen-fixing Cyanobacteria.</title>
        <authorList>
            <person name="Bandyopadhyay A."/>
            <person name="Elvitigala T."/>
            <person name="Welsh E."/>
            <person name="Stockel J."/>
            <person name="Liberton M."/>
            <person name="Min H."/>
            <person name="Sherman L.A."/>
            <person name="Pakrasi H.B."/>
        </authorList>
    </citation>
    <scope>NUCLEOTIDE SEQUENCE [LARGE SCALE GENOMIC DNA]</scope>
    <source>
        <strain evidence="5">PCC 8801</strain>
    </source>
</reference>
<feature type="repeat" description="TPR" evidence="3">
    <location>
        <begin position="686"/>
        <end position="719"/>
    </location>
</feature>
<proteinExistence type="predicted"/>
<accession>B7JXM6</accession>
<dbReference type="RefSeq" id="WP_012594059.1">
    <property type="nucleotide sequence ID" value="NC_011726.1"/>
</dbReference>
<organism evidence="4 5">
    <name type="scientific">Rippkaea orientalis (strain PCC 8801 / RF-1)</name>
    <name type="common">Cyanothece sp. (strain PCC 8801)</name>
    <dbReference type="NCBI Taxonomy" id="41431"/>
    <lineage>
        <taxon>Bacteria</taxon>
        <taxon>Bacillati</taxon>
        <taxon>Cyanobacteriota</taxon>
        <taxon>Cyanophyceae</taxon>
        <taxon>Oscillatoriophycideae</taxon>
        <taxon>Chroococcales</taxon>
        <taxon>Aphanothecaceae</taxon>
        <taxon>Rippkaea</taxon>
        <taxon>Rippkaea orientalis</taxon>
    </lineage>
</organism>
<dbReference type="eggNOG" id="COG0457">
    <property type="taxonomic scope" value="Bacteria"/>
</dbReference>
<feature type="repeat" description="TPR" evidence="3">
    <location>
        <begin position="514"/>
        <end position="547"/>
    </location>
</feature>
<dbReference type="SMART" id="SM00028">
    <property type="entry name" value="TPR"/>
    <property type="match status" value="14"/>
</dbReference>
<keyword evidence="5" id="KW-1185">Reference proteome</keyword>
<evidence type="ECO:0000313" key="5">
    <source>
        <dbReference type="Proteomes" id="UP000008204"/>
    </source>
</evidence>
<dbReference type="PANTHER" id="PTHR44943">
    <property type="entry name" value="CELLULOSE SYNTHASE OPERON PROTEIN C"/>
    <property type="match status" value="1"/>
</dbReference>
<dbReference type="SUPFAM" id="SSF48439">
    <property type="entry name" value="Protein prenylyltransferase"/>
    <property type="match status" value="1"/>
</dbReference>
<feature type="repeat" description="TPR" evidence="3">
    <location>
        <begin position="446"/>
        <end position="479"/>
    </location>
</feature>
<keyword evidence="2 3" id="KW-0802">TPR repeat</keyword>
<dbReference type="PROSITE" id="PS50005">
    <property type="entry name" value="TPR"/>
    <property type="match status" value="12"/>
</dbReference>
<dbReference type="OrthoDB" id="5477554at2"/>
<evidence type="ECO:0000313" key="4">
    <source>
        <dbReference type="EMBL" id="ACK64783.1"/>
    </source>
</evidence>
<sequence length="784" mass="91203">MNKIISKKDNSSIYSATLYPTFSDDKSAFLKEEDEEEYQTLLRSVSWTEGFGLFFVECFPTQGTKIINRFKKDLPKKTIELLKLTDPISSLYSSIEKLSSKQKLDILFIQGLEHSLNEYIKPGYGGQGDYYKEDTVPAILGHLNLQRERFRDNFNICLIFLLPKFAIKYFIRRAPDFYDWRSGTFEFSTDKELLDKAIEDIKNKLEDHDIDDLSIEECKKRILEIDAILDEDNNNSYVADKPKLLFKKGNLLFKVGYPIEGINSYYEAVDISPNYIQVWERLGFILFRIYQYEEAIFCLDKVINIKPNDDSSWHLRGLCLSSLGRLEEALESLDQALEVNPNDSFIWGNKGKLLNQLEEYQQALLSFNRSLELDPENDEIWYLKGKVLSELKKYEEALNSFDKALEIHSNYYEAWGMRGVILVNLQYYKQALISFDKLIEINPNDYQGWLNRGIALIYLKRHQEALKSLNKALEINSDDDMIWGNKGVVLRNLGHYQEALESFDNAIKLDFNNDRGWFHKGITLIKLKQYQEALKCLDKALEIDPNDHNTLIEKGNTLYLLQCYEQALISFKKAIEVNPNDSDDWNACGYLLLNQSSANDQPVFDIPLEIIPIVNSKNNQLNESLNNQKSYQEALSYFDKAIELKPDYSLVFANRSFPLYYLGEYQEALKSCIKAIKLKPHKEVKEITLANKGFILMKLERYKQALSTFKEVLKLNPNHQNVLYKIACCYSLQNNTGQAIKYLKQAIKLKPEKYINLAKDDPYFTKIKQDARFQRLQLKPALQI</sequence>
<dbReference type="PANTHER" id="PTHR44943:SF8">
    <property type="entry name" value="TPR REPEAT-CONTAINING PROTEIN MJ0263"/>
    <property type="match status" value="1"/>
</dbReference>
<dbReference type="InterPro" id="IPR011990">
    <property type="entry name" value="TPR-like_helical_dom_sf"/>
</dbReference>
<dbReference type="STRING" id="41431.PCC8801_0698"/>
<dbReference type="NCBIfam" id="NF047558">
    <property type="entry name" value="TPR_END_plus"/>
    <property type="match status" value="1"/>
</dbReference>
<dbReference type="SUPFAM" id="SSF48452">
    <property type="entry name" value="TPR-like"/>
    <property type="match status" value="1"/>
</dbReference>
<dbReference type="Proteomes" id="UP000008204">
    <property type="component" value="Chromosome"/>
</dbReference>
<keyword evidence="1" id="KW-0677">Repeat</keyword>
<dbReference type="HOGENOM" id="CLU_357433_0_0_3"/>
<dbReference type="Pfam" id="PF13424">
    <property type="entry name" value="TPR_12"/>
    <property type="match status" value="1"/>
</dbReference>
<feature type="repeat" description="TPR" evidence="3">
    <location>
        <begin position="720"/>
        <end position="753"/>
    </location>
</feature>
<dbReference type="Gene3D" id="1.25.40.10">
    <property type="entry name" value="Tetratricopeptide repeat domain"/>
    <property type="match status" value="6"/>
</dbReference>
<dbReference type="EMBL" id="CP001287">
    <property type="protein sequence ID" value="ACK64783.1"/>
    <property type="molecule type" value="Genomic_DNA"/>
</dbReference>
<dbReference type="PROSITE" id="PS50293">
    <property type="entry name" value="TPR_REGION"/>
    <property type="match status" value="3"/>
</dbReference>
<protein>
    <submittedName>
        <fullName evidence="4">Tetratricopeptide TPR_2 repeat protein</fullName>
    </submittedName>
</protein>
<dbReference type="SUPFAM" id="SSF81901">
    <property type="entry name" value="HCP-like"/>
    <property type="match status" value="1"/>
</dbReference>
<feature type="repeat" description="TPR" evidence="3">
    <location>
        <begin position="276"/>
        <end position="309"/>
    </location>
</feature>
<feature type="repeat" description="TPR" evidence="3">
    <location>
        <begin position="344"/>
        <end position="377"/>
    </location>
</feature>
<feature type="repeat" description="TPR" evidence="3">
    <location>
        <begin position="548"/>
        <end position="581"/>
    </location>
</feature>
<evidence type="ECO:0000256" key="3">
    <source>
        <dbReference type="PROSITE-ProRule" id="PRU00339"/>
    </source>
</evidence>
<feature type="repeat" description="TPR" evidence="3">
    <location>
        <begin position="412"/>
        <end position="445"/>
    </location>
</feature>
<feature type="repeat" description="TPR" evidence="3">
    <location>
        <begin position="480"/>
        <end position="513"/>
    </location>
</feature>
<feature type="repeat" description="TPR" evidence="3">
    <location>
        <begin position="310"/>
        <end position="343"/>
    </location>
</feature>
<dbReference type="Pfam" id="PF12895">
    <property type="entry name" value="ANAPC3"/>
    <property type="match status" value="1"/>
</dbReference>
<feature type="repeat" description="TPR" evidence="3">
    <location>
        <begin position="378"/>
        <end position="411"/>
    </location>
</feature>